<dbReference type="InterPro" id="IPR017452">
    <property type="entry name" value="GPCR_Rhodpsn_7TM"/>
</dbReference>
<evidence type="ECO:0000256" key="2">
    <source>
        <dbReference type="ARBA" id="ARBA00022475"/>
    </source>
</evidence>
<evidence type="ECO:0000256" key="4">
    <source>
        <dbReference type="ARBA" id="ARBA00022989"/>
    </source>
</evidence>
<dbReference type="GO" id="GO:0004930">
    <property type="term" value="F:G protein-coupled receptor activity"/>
    <property type="evidence" value="ECO:0007669"/>
    <property type="project" value="UniProtKB-KW"/>
</dbReference>
<feature type="transmembrane region" description="Helical" evidence="9">
    <location>
        <begin position="271"/>
        <end position="294"/>
    </location>
</feature>
<dbReference type="PRINTS" id="PR00237">
    <property type="entry name" value="GPCRRHODOPSN"/>
</dbReference>
<dbReference type="SUPFAM" id="SSF81321">
    <property type="entry name" value="Family A G protein-coupled receptor-like"/>
    <property type="match status" value="1"/>
</dbReference>
<feature type="transmembrane region" description="Helical" evidence="9">
    <location>
        <begin position="137"/>
        <end position="157"/>
    </location>
</feature>
<dbReference type="GO" id="GO:0005886">
    <property type="term" value="C:plasma membrane"/>
    <property type="evidence" value="ECO:0007669"/>
    <property type="project" value="UniProtKB-SubCell"/>
</dbReference>
<evidence type="ECO:0000256" key="9">
    <source>
        <dbReference type="SAM" id="Phobius"/>
    </source>
</evidence>
<dbReference type="CDD" id="cd00637">
    <property type="entry name" value="7tm_classA_rhodopsin-like"/>
    <property type="match status" value="1"/>
</dbReference>
<dbReference type="PANTHER" id="PTHR22752">
    <property type="entry name" value="G PROTEIN-COUPLED RECEPTOR"/>
    <property type="match status" value="1"/>
</dbReference>
<gene>
    <name evidence="12" type="primary">LOC116294469</name>
</gene>
<keyword evidence="3 9" id="KW-0812">Transmembrane</keyword>
<dbReference type="InParanoid" id="A0A6P8HZ88"/>
<protein>
    <submittedName>
        <fullName evidence="12">Rhodopsin, GQ-coupled-like</fullName>
    </submittedName>
</protein>
<evidence type="ECO:0000259" key="10">
    <source>
        <dbReference type="PROSITE" id="PS50262"/>
    </source>
</evidence>
<dbReference type="InterPro" id="IPR000276">
    <property type="entry name" value="GPCR_Rhodpsn"/>
</dbReference>
<feature type="transmembrane region" description="Helical" evidence="9">
    <location>
        <begin position="61"/>
        <end position="85"/>
    </location>
</feature>
<keyword evidence="8" id="KW-0807">Transducer</keyword>
<feature type="transmembrane region" description="Helical" evidence="9">
    <location>
        <begin position="237"/>
        <end position="259"/>
    </location>
</feature>
<dbReference type="GeneID" id="116294469"/>
<evidence type="ECO:0000256" key="3">
    <source>
        <dbReference type="ARBA" id="ARBA00022692"/>
    </source>
</evidence>
<dbReference type="AlphaFoldDB" id="A0A6P8HZ88"/>
<accession>A0A6P8HZ88</accession>
<comment type="subcellular location">
    <subcellularLocation>
        <location evidence="1">Cell membrane</location>
        <topology evidence="1">Multi-pass membrane protein</topology>
    </subcellularLocation>
</comment>
<proteinExistence type="predicted"/>
<evidence type="ECO:0000256" key="7">
    <source>
        <dbReference type="ARBA" id="ARBA00023170"/>
    </source>
</evidence>
<feature type="transmembrane region" description="Helical" evidence="9">
    <location>
        <begin position="97"/>
        <end position="116"/>
    </location>
</feature>
<keyword evidence="6 9" id="KW-0472">Membrane</keyword>
<dbReference type="OrthoDB" id="10034726at2759"/>
<dbReference type="PROSITE" id="PS50262">
    <property type="entry name" value="G_PROTEIN_RECEP_F1_2"/>
    <property type="match status" value="1"/>
</dbReference>
<keyword evidence="7" id="KW-0675">Receptor</keyword>
<feature type="transmembrane region" description="Helical" evidence="9">
    <location>
        <begin position="183"/>
        <end position="205"/>
    </location>
</feature>
<reference evidence="12" key="1">
    <citation type="submission" date="2025-08" db="UniProtKB">
        <authorList>
            <consortium name="RefSeq"/>
        </authorList>
    </citation>
    <scope>IDENTIFICATION</scope>
    <source>
        <tissue evidence="12">Tentacle</tissue>
    </source>
</reference>
<dbReference type="KEGG" id="aten:116294469"/>
<dbReference type="Proteomes" id="UP000515163">
    <property type="component" value="Unplaced"/>
</dbReference>
<evidence type="ECO:0000256" key="1">
    <source>
        <dbReference type="ARBA" id="ARBA00004651"/>
    </source>
</evidence>
<feature type="transmembrane region" description="Helical" evidence="9">
    <location>
        <begin position="29"/>
        <end position="49"/>
    </location>
</feature>
<keyword evidence="5" id="KW-0297">G-protein coupled receptor</keyword>
<feature type="domain" description="G-protein coupled receptors family 1 profile" evidence="10">
    <location>
        <begin position="39"/>
        <end position="292"/>
    </location>
</feature>
<organism evidence="11 12">
    <name type="scientific">Actinia tenebrosa</name>
    <name type="common">Australian red waratah sea anemone</name>
    <dbReference type="NCBI Taxonomy" id="6105"/>
    <lineage>
        <taxon>Eukaryota</taxon>
        <taxon>Metazoa</taxon>
        <taxon>Cnidaria</taxon>
        <taxon>Anthozoa</taxon>
        <taxon>Hexacorallia</taxon>
        <taxon>Actiniaria</taxon>
        <taxon>Actiniidae</taxon>
        <taxon>Actinia</taxon>
    </lineage>
</organism>
<dbReference type="RefSeq" id="XP_031557927.1">
    <property type="nucleotide sequence ID" value="XM_031702067.1"/>
</dbReference>
<evidence type="ECO:0000256" key="6">
    <source>
        <dbReference type="ARBA" id="ARBA00023136"/>
    </source>
</evidence>
<dbReference type="Gene3D" id="1.20.1070.10">
    <property type="entry name" value="Rhodopsin 7-helix transmembrane proteins"/>
    <property type="match status" value="1"/>
</dbReference>
<keyword evidence="4 9" id="KW-1133">Transmembrane helix</keyword>
<evidence type="ECO:0000313" key="12">
    <source>
        <dbReference type="RefSeq" id="XP_031557927.1"/>
    </source>
</evidence>
<sequence>MMNVAGNGSVFETRVIYSEIESAFQATSLIIIMGVAILTNIFNITVVYLNYSMQTPRYMFIINLAGGDLGVALLSMPFCLVTSIARDWVFGSAFCQLHGFLGSLFFCVSIFTLTIMSIEQYHALVKPLSRAINIRRAWYMIALVWSLSVLVSIQPIFGWGHFSFNSSTLACGVSFPKRVTERLYLLLLVLLAFVTPLLIMGYAYIRIFIAVQKHSIRIAQYTKGGQEVIRLQRRITFTLLLVLIVFLLCWMPFVILIVLASSRQDVLQLPWGLGVAAYWCGFFNSALNPIIFVIRNDKFREGYIEILSCLWGCIRCRDIIVLKKGRRRSWQLSRSMKRARPSIVLGSVKRFAPPQELVNEEGDS</sequence>
<evidence type="ECO:0000256" key="8">
    <source>
        <dbReference type="ARBA" id="ARBA00023224"/>
    </source>
</evidence>
<evidence type="ECO:0000256" key="5">
    <source>
        <dbReference type="ARBA" id="ARBA00023040"/>
    </source>
</evidence>
<keyword evidence="11" id="KW-1185">Reference proteome</keyword>
<dbReference type="Pfam" id="PF00001">
    <property type="entry name" value="7tm_1"/>
    <property type="match status" value="1"/>
</dbReference>
<name>A0A6P8HZ88_ACTTE</name>
<keyword evidence="2" id="KW-1003">Cell membrane</keyword>
<evidence type="ECO:0000313" key="11">
    <source>
        <dbReference type="Proteomes" id="UP000515163"/>
    </source>
</evidence>